<accession>A0ACC3T0J4</accession>
<comment type="caution">
    <text evidence="1">The sequence shown here is derived from an EMBL/GenBank/DDBJ whole genome shotgun (WGS) entry which is preliminary data.</text>
</comment>
<evidence type="ECO:0000313" key="1">
    <source>
        <dbReference type="EMBL" id="KAK9237377.1"/>
    </source>
</evidence>
<dbReference type="Proteomes" id="UP001433508">
    <property type="component" value="Unassembled WGS sequence"/>
</dbReference>
<keyword evidence="2" id="KW-1185">Reference proteome</keyword>
<reference evidence="2" key="1">
    <citation type="journal article" date="2024" name="Front. Bioeng. Biotechnol.">
        <title>Genome-scale model development and genomic sequencing of the oleaginous clade Lipomyces.</title>
        <authorList>
            <person name="Czajka J.J."/>
            <person name="Han Y."/>
            <person name="Kim J."/>
            <person name="Mondo S.J."/>
            <person name="Hofstad B.A."/>
            <person name="Robles A."/>
            <person name="Haridas S."/>
            <person name="Riley R."/>
            <person name="LaButti K."/>
            <person name="Pangilinan J."/>
            <person name="Andreopoulos W."/>
            <person name="Lipzen A."/>
            <person name="Yan J."/>
            <person name="Wang M."/>
            <person name="Ng V."/>
            <person name="Grigoriev I.V."/>
            <person name="Spatafora J.W."/>
            <person name="Magnuson J.K."/>
            <person name="Baker S.E."/>
            <person name="Pomraning K.R."/>
        </authorList>
    </citation>
    <scope>NUCLEOTIDE SEQUENCE [LARGE SCALE GENOMIC DNA]</scope>
    <source>
        <strain evidence="2">CBS 7786</strain>
    </source>
</reference>
<gene>
    <name evidence="1" type="ORF">V1525DRAFT_360876</name>
</gene>
<name>A0ACC3T0J4_LIPKO</name>
<organism evidence="1 2">
    <name type="scientific">Lipomyces kononenkoae</name>
    <name type="common">Yeast</name>
    <dbReference type="NCBI Taxonomy" id="34357"/>
    <lineage>
        <taxon>Eukaryota</taxon>
        <taxon>Fungi</taxon>
        <taxon>Dikarya</taxon>
        <taxon>Ascomycota</taxon>
        <taxon>Saccharomycotina</taxon>
        <taxon>Lipomycetes</taxon>
        <taxon>Lipomycetales</taxon>
        <taxon>Lipomycetaceae</taxon>
        <taxon>Lipomyces</taxon>
    </lineage>
</organism>
<protein>
    <submittedName>
        <fullName evidence="1">Uncharacterized protein</fullName>
    </submittedName>
</protein>
<dbReference type="EMBL" id="MU971370">
    <property type="protein sequence ID" value="KAK9237377.1"/>
    <property type="molecule type" value="Genomic_DNA"/>
</dbReference>
<proteinExistence type="predicted"/>
<sequence length="118" mass="12112">MKFFSVFSAIFVLALASFVAASIEQRDVDVVTLTTVDTVISCAPEVTQCHHTTLSAPVVTSTSAGPKYTNATTFSTIKPNATNTTTTARPTFTGGASSISGSLVAVALGIVGVFAMAF</sequence>
<evidence type="ECO:0000313" key="2">
    <source>
        <dbReference type="Proteomes" id="UP001433508"/>
    </source>
</evidence>